<accession>A0A2G5B3R2</accession>
<dbReference type="InterPro" id="IPR050335">
    <property type="entry name" value="ERT1_acuK_gluconeogen_tf"/>
</dbReference>
<feature type="region of interest" description="Disordered" evidence="3">
    <location>
        <begin position="288"/>
        <end position="327"/>
    </location>
</feature>
<keyword evidence="6" id="KW-1185">Reference proteome</keyword>
<proteinExistence type="predicted"/>
<evidence type="ECO:0000256" key="2">
    <source>
        <dbReference type="ARBA" id="ARBA00023242"/>
    </source>
</evidence>
<feature type="region of interest" description="Disordered" evidence="3">
    <location>
        <begin position="1"/>
        <end position="56"/>
    </location>
</feature>
<feature type="compositionally biased region" description="Low complexity" evidence="3">
    <location>
        <begin position="115"/>
        <end position="125"/>
    </location>
</feature>
<evidence type="ECO:0000256" key="1">
    <source>
        <dbReference type="ARBA" id="ARBA00022723"/>
    </source>
</evidence>
<dbReference type="PANTHER" id="PTHR47659">
    <property type="entry name" value="ZN(II)2CYS6 TRANSCRIPTION FACTOR (EUROFUNG)-RELATED"/>
    <property type="match status" value="1"/>
</dbReference>
<feature type="domain" description="Zn(2)-C6 fungal-type" evidence="4">
    <location>
        <begin position="59"/>
        <end position="90"/>
    </location>
</feature>
<dbReference type="GO" id="GO:0000981">
    <property type="term" value="F:DNA-binding transcription factor activity, RNA polymerase II-specific"/>
    <property type="evidence" value="ECO:0007669"/>
    <property type="project" value="InterPro"/>
</dbReference>
<keyword evidence="1" id="KW-0479">Metal-binding</keyword>
<feature type="compositionally biased region" description="Pro residues" evidence="3">
    <location>
        <begin position="373"/>
        <end position="385"/>
    </location>
</feature>
<dbReference type="PANTHER" id="PTHR47659:SF7">
    <property type="entry name" value="FUNGAL TRANSCRIPTIONAL REGULATORY PROTEIN, N-TERMINAL DOMAIN-CONTAINING PROTEIN"/>
    <property type="match status" value="1"/>
</dbReference>
<dbReference type="EMBL" id="KZ303529">
    <property type="protein sequence ID" value="PIA13625.1"/>
    <property type="molecule type" value="Genomic_DNA"/>
</dbReference>
<feature type="region of interest" description="Disordered" evidence="3">
    <location>
        <begin position="165"/>
        <end position="189"/>
    </location>
</feature>
<reference evidence="5 6" key="1">
    <citation type="journal article" date="2015" name="Genome Biol. Evol.">
        <title>Phylogenomic analyses indicate that early fungi evolved digesting cell walls of algal ancestors of land plants.</title>
        <authorList>
            <person name="Chang Y."/>
            <person name="Wang S."/>
            <person name="Sekimoto S."/>
            <person name="Aerts A.L."/>
            <person name="Choi C."/>
            <person name="Clum A."/>
            <person name="LaButti K.M."/>
            <person name="Lindquist E.A."/>
            <person name="Yee Ngan C."/>
            <person name="Ohm R.A."/>
            <person name="Salamov A.A."/>
            <person name="Grigoriev I.V."/>
            <person name="Spatafora J.W."/>
            <person name="Berbee M.L."/>
        </authorList>
    </citation>
    <scope>NUCLEOTIDE SEQUENCE [LARGE SCALE GENOMIC DNA]</scope>
    <source>
        <strain evidence="5 6">NRRL 1564</strain>
    </source>
</reference>
<dbReference type="STRING" id="763665.A0A2G5B3R2"/>
<dbReference type="InterPro" id="IPR001138">
    <property type="entry name" value="Zn2Cys6_DnaBD"/>
</dbReference>
<dbReference type="GO" id="GO:0008270">
    <property type="term" value="F:zinc ion binding"/>
    <property type="evidence" value="ECO:0007669"/>
    <property type="project" value="InterPro"/>
</dbReference>
<feature type="region of interest" description="Disordered" evidence="3">
    <location>
        <begin position="357"/>
        <end position="441"/>
    </location>
</feature>
<keyword evidence="2" id="KW-0539">Nucleus</keyword>
<evidence type="ECO:0000256" key="3">
    <source>
        <dbReference type="SAM" id="MobiDB-lite"/>
    </source>
</evidence>
<evidence type="ECO:0000259" key="4">
    <source>
        <dbReference type="PROSITE" id="PS50048"/>
    </source>
</evidence>
<sequence length="465" mass="50416">MASTKSNLQSQSVPSSKTFGLTASQRQHQRPSPDSDSDDNSKSSSETPTRAKRAQVKNACVNCQKACKKCDPGRPCQRCIKYSLIDTCVDSKRKPRKRGIKRGPYKKRKRNPEDSAGTGAGSTAAQPLSPGTAAGEYSLSELTTLPPKGLSTVSVSAAASTAHSIHVAPETGHSRSVHRTGSITRRQRLPHIADNYTQRVQRPRILGPGAIPILHADSTPEYNDYSEDSSSDVPLVMQQTRDNIHAYRAAEAVYERSHPGIHPDTPTSGLSTAFRSLATTHHQHIAESHLPHTPGNTAATGRISPYVHHPIPSFTQTQSGAGSFRLPPIESFDQAHALTSPPSTSSLSILTDVALGHSSTTTARPEPTTSQQPPQPPIMHPPLPRLPSQHHQTGSADDIGQESQTHPPEDSYSRHNTPACESELSTNFPSSFDSRNSDTIHARSTMRRLSHRLKNTHIEQEPADL</sequence>
<evidence type="ECO:0000313" key="6">
    <source>
        <dbReference type="Proteomes" id="UP000242474"/>
    </source>
</evidence>
<feature type="region of interest" description="Disordered" evidence="3">
    <location>
        <begin position="91"/>
        <end position="134"/>
    </location>
</feature>
<dbReference type="PROSITE" id="PS50048">
    <property type="entry name" value="ZN2_CY6_FUNGAL_2"/>
    <property type="match status" value="1"/>
</dbReference>
<feature type="compositionally biased region" description="Polar residues" evidence="3">
    <location>
        <begin position="389"/>
        <end position="406"/>
    </location>
</feature>
<organism evidence="5 6">
    <name type="scientific">Coemansia reversa (strain ATCC 12441 / NRRL 1564)</name>
    <dbReference type="NCBI Taxonomy" id="763665"/>
    <lineage>
        <taxon>Eukaryota</taxon>
        <taxon>Fungi</taxon>
        <taxon>Fungi incertae sedis</taxon>
        <taxon>Zoopagomycota</taxon>
        <taxon>Kickxellomycotina</taxon>
        <taxon>Kickxellomycetes</taxon>
        <taxon>Kickxellales</taxon>
        <taxon>Kickxellaceae</taxon>
        <taxon>Coemansia</taxon>
    </lineage>
</organism>
<dbReference type="CDD" id="cd00067">
    <property type="entry name" value="GAL4"/>
    <property type="match status" value="1"/>
</dbReference>
<name>A0A2G5B3R2_COERN</name>
<evidence type="ECO:0000313" key="5">
    <source>
        <dbReference type="EMBL" id="PIA13625.1"/>
    </source>
</evidence>
<dbReference type="SMART" id="SM00066">
    <property type="entry name" value="GAL4"/>
    <property type="match status" value="1"/>
</dbReference>
<feature type="compositionally biased region" description="Polar residues" evidence="3">
    <location>
        <begin position="423"/>
        <end position="434"/>
    </location>
</feature>
<feature type="compositionally biased region" description="Basic residues" evidence="3">
    <location>
        <begin position="93"/>
        <end position="110"/>
    </location>
</feature>
<dbReference type="Proteomes" id="UP000242474">
    <property type="component" value="Unassembled WGS sequence"/>
</dbReference>
<dbReference type="AlphaFoldDB" id="A0A2G5B3R2"/>
<feature type="compositionally biased region" description="Polar residues" evidence="3">
    <location>
        <begin position="1"/>
        <end position="26"/>
    </location>
</feature>
<dbReference type="OrthoDB" id="5575144at2759"/>
<protein>
    <recommendedName>
        <fullName evidence="4">Zn(2)-C6 fungal-type domain-containing protein</fullName>
    </recommendedName>
</protein>
<gene>
    <name evidence="5" type="ORF">COEREDRAFT_11143</name>
</gene>